<proteinExistence type="predicted"/>
<sequence>MGRQIDFPQDPFDLPAPAAALGVAHVSRTHVRDRVFIYFEVTANGHQIAAVEAPYDGGIPGWSHAAISGFSDFTEADRARLAEALRIYLA</sequence>
<organism evidence="1 2">
    <name type="scientific">Peteryoungia desertarenae</name>
    <dbReference type="NCBI Taxonomy" id="1813451"/>
    <lineage>
        <taxon>Bacteria</taxon>
        <taxon>Pseudomonadati</taxon>
        <taxon>Pseudomonadota</taxon>
        <taxon>Alphaproteobacteria</taxon>
        <taxon>Hyphomicrobiales</taxon>
        <taxon>Rhizobiaceae</taxon>
        <taxon>Peteryoungia</taxon>
    </lineage>
</organism>
<name>A0ABX6QMZ4_9HYPH</name>
<dbReference type="Proteomes" id="UP000308530">
    <property type="component" value="Chromosome"/>
</dbReference>
<protein>
    <submittedName>
        <fullName evidence="1">Uncharacterized protein</fullName>
    </submittedName>
</protein>
<keyword evidence="2" id="KW-1185">Reference proteome</keyword>
<dbReference type="RefSeq" id="WP_138288240.1">
    <property type="nucleotide sequence ID" value="NZ_CP058350.1"/>
</dbReference>
<dbReference type="EMBL" id="CP058350">
    <property type="protein sequence ID" value="QLF69837.1"/>
    <property type="molecule type" value="Genomic_DNA"/>
</dbReference>
<gene>
    <name evidence="1" type="ORF">FE840_009950</name>
</gene>
<accession>A0ABX6QMZ4</accession>
<evidence type="ECO:0000313" key="1">
    <source>
        <dbReference type="EMBL" id="QLF69837.1"/>
    </source>
</evidence>
<evidence type="ECO:0000313" key="2">
    <source>
        <dbReference type="Proteomes" id="UP000308530"/>
    </source>
</evidence>
<reference evidence="1 2" key="1">
    <citation type="submission" date="2020-06" db="EMBL/GenBank/DDBJ databases">
        <title>Genome sequence of Rhizobium sp strain ADMK78.</title>
        <authorList>
            <person name="Rahi P."/>
        </authorList>
    </citation>
    <scope>NUCLEOTIDE SEQUENCE [LARGE SCALE GENOMIC DNA]</scope>
    <source>
        <strain evidence="1 2">ADMK78</strain>
    </source>
</reference>